<keyword evidence="3" id="KW-1185">Reference proteome</keyword>
<feature type="compositionally biased region" description="Basic and acidic residues" evidence="1">
    <location>
        <begin position="200"/>
        <end position="210"/>
    </location>
</feature>
<reference evidence="2" key="1">
    <citation type="journal article" date="2020" name="Stud. Mycol.">
        <title>101 Dothideomycetes genomes: a test case for predicting lifestyles and emergence of pathogens.</title>
        <authorList>
            <person name="Haridas S."/>
            <person name="Albert R."/>
            <person name="Binder M."/>
            <person name="Bloem J."/>
            <person name="Labutti K."/>
            <person name="Salamov A."/>
            <person name="Andreopoulos B."/>
            <person name="Baker S."/>
            <person name="Barry K."/>
            <person name="Bills G."/>
            <person name="Bluhm B."/>
            <person name="Cannon C."/>
            <person name="Castanera R."/>
            <person name="Culley D."/>
            <person name="Daum C."/>
            <person name="Ezra D."/>
            <person name="Gonzalez J."/>
            <person name="Henrissat B."/>
            <person name="Kuo A."/>
            <person name="Liang C."/>
            <person name="Lipzen A."/>
            <person name="Lutzoni F."/>
            <person name="Magnuson J."/>
            <person name="Mondo S."/>
            <person name="Nolan M."/>
            <person name="Ohm R."/>
            <person name="Pangilinan J."/>
            <person name="Park H.-J."/>
            <person name="Ramirez L."/>
            <person name="Alfaro M."/>
            <person name="Sun H."/>
            <person name="Tritt A."/>
            <person name="Yoshinaga Y."/>
            <person name="Zwiers L.-H."/>
            <person name="Turgeon B."/>
            <person name="Goodwin S."/>
            <person name="Spatafora J."/>
            <person name="Crous P."/>
            <person name="Grigoriev I."/>
        </authorList>
    </citation>
    <scope>NUCLEOTIDE SEQUENCE</scope>
    <source>
        <strain evidence="2">ATCC 16933</strain>
    </source>
</reference>
<dbReference type="AlphaFoldDB" id="A0A6A6NVR4"/>
<evidence type="ECO:0000313" key="3">
    <source>
        <dbReference type="Proteomes" id="UP000799766"/>
    </source>
</evidence>
<evidence type="ECO:0000256" key="1">
    <source>
        <dbReference type="SAM" id="MobiDB-lite"/>
    </source>
</evidence>
<proteinExistence type="predicted"/>
<organism evidence="2 3">
    <name type="scientific">Lineolata rhizophorae</name>
    <dbReference type="NCBI Taxonomy" id="578093"/>
    <lineage>
        <taxon>Eukaryota</taxon>
        <taxon>Fungi</taxon>
        <taxon>Dikarya</taxon>
        <taxon>Ascomycota</taxon>
        <taxon>Pezizomycotina</taxon>
        <taxon>Dothideomycetes</taxon>
        <taxon>Dothideomycetes incertae sedis</taxon>
        <taxon>Lineolatales</taxon>
        <taxon>Lineolataceae</taxon>
        <taxon>Lineolata</taxon>
    </lineage>
</organism>
<dbReference type="EMBL" id="MU001685">
    <property type="protein sequence ID" value="KAF2455809.1"/>
    <property type="molecule type" value="Genomic_DNA"/>
</dbReference>
<feature type="compositionally biased region" description="Basic residues" evidence="1">
    <location>
        <begin position="7"/>
        <end position="27"/>
    </location>
</feature>
<accession>A0A6A6NVR4</accession>
<feature type="compositionally biased region" description="Gly residues" evidence="1">
    <location>
        <begin position="141"/>
        <end position="154"/>
    </location>
</feature>
<protein>
    <submittedName>
        <fullName evidence="2">Uncharacterized protein</fullName>
    </submittedName>
</protein>
<sequence>MNSTTTIHHHTLANQASHRHHHNRHHSWSLSFTTLINTKKRRKRETRPTRTLRRNNHLARLPPRPFSLHTSIRARTLDYFRRDLCRRLRQYIPTTQHSSPSAKENPQNMYGKRLCYRPARPRRLTFFYLAKAQRKRLKKGGSWGDGTSGGGGWQRGSQTHSRVHLGVWPKRKAGNKKIKRCSAKPRDRRKGVQDNGITEQWHRPSKTLEKPKKKKRNSYDDNNSALTKGNGAHESAC</sequence>
<feature type="compositionally biased region" description="Basic residues" evidence="1">
    <location>
        <begin position="169"/>
        <end position="189"/>
    </location>
</feature>
<feature type="region of interest" description="Disordered" evidence="1">
    <location>
        <begin position="137"/>
        <end position="237"/>
    </location>
</feature>
<feature type="region of interest" description="Disordered" evidence="1">
    <location>
        <begin position="1"/>
        <end position="48"/>
    </location>
</feature>
<feature type="compositionally biased region" description="Basic residues" evidence="1">
    <location>
        <begin position="38"/>
        <end position="48"/>
    </location>
</feature>
<gene>
    <name evidence="2" type="ORF">BDY21DRAFT_61324</name>
</gene>
<name>A0A6A6NVR4_9PEZI</name>
<dbReference type="Proteomes" id="UP000799766">
    <property type="component" value="Unassembled WGS sequence"/>
</dbReference>
<evidence type="ECO:0000313" key="2">
    <source>
        <dbReference type="EMBL" id="KAF2455809.1"/>
    </source>
</evidence>